<proteinExistence type="predicted"/>
<evidence type="ECO:0000313" key="2">
    <source>
        <dbReference type="EMBL" id="CAB0003716.1"/>
    </source>
</evidence>
<dbReference type="EMBL" id="CADCXU010013677">
    <property type="protein sequence ID" value="CAB0003716.1"/>
    <property type="molecule type" value="Genomic_DNA"/>
</dbReference>
<evidence type="ECO:0000313" key="3">
    <source>
        <dbReference type="Proteomes" id="UP000479000"/>
    </source>
</evidence>
<name>A0A6H5GPG0_9HEMI</name>
<keyword evidence="3" id="KW-1185">Reference proteome</keyword>
<feature type="non-terminal residue" evidence="2">
    <location>
        <position position="75"/>
    </location>
</feature>
<feature type="region of interest" description="Disordered" evidence="1">
    <location>
        <begin position="1"/>
        <end position="24"/>
    </location>
</feature>
<sequence length="75" mass="8294">MEEKMRTSLGSSAEGSYSQGRAGPRERFTSFRASLLRPLPIPTILTDRTGSDVIHTTSSHSLVRSPILFSRRMTA</sequence>
<organism evidence="2 3">
    <name type="scientific">Nesidiocoris tenuis</name>
    <dbReference type="NCBI Taxonomy" id="355587"/>
    <lineage>
        <taxon>Eukaryota</taxon>
        <taxon>Metazoa</taxon>
        <taxon>Ecdysozoa</taxon>
        <taxon>Arthropoda</taxon>
        <taxon>Hexapoda</taxon>
        <taxon>Insecta</taxon>
        <taxon>Pterygota</taxon>
        <taxon>Neoptera</taxon>
        <taxon>Paraneoptera</taxon>
        <taxon>Hemiptera</taxon>
        <taxon>Heteroptera</taxon>
        <taxon>Panheteroptera</taxon>
        <taxon>Cimicomorpha</taxon>
        <taxon>Miridae</taxon>
        <taxon>Dicyphina</taxon>
        <taxon>Nesidiocoris</taxon>
    </lineage>
</organism>
<gene>
    <name evidence="2" type="ORF">NTEN_LOCUS9216</name>
</gene>
<feature type="compositionally biased region" description="Polar residues" evidence="1">
    <location>
        <begin position="8"/>
        <end position="19"/>
    </location>
</feature>
<dbReference type="AlphaFoldDB" id="A0A6H5GPG0"/>
<evidence type="ECO:0000256" key="1">
    <source>
        <dbReference type="SAM" id="MobiDB-lite"/>
    </source>
</evidence>
<dbReference type="Proteomes" id="UP000479000">
    <property type="component" value="Unassembled WGS sequence"/>
</dbReference>
<accession>A0A6H5GPG0</accession>
<protein>
    <submittedName>
        <fullName evidence="2">Uncharacterized protein</fullName>
    </submittedName>
</protein>
<reference evidence="2 3" key="1">
    <citation type="submission" date="2020-02" db="EMBL/GenBank/DDBJ databases">
        <authorList>
            <person name="Ferguson B K."/>
        </authorList>
    </citation>
    <scope>NUCLEOTIDE SEQUENCE [LARGE SCALE GENOMIC DNA]</scope>
</reference>